<dbReference type="EMBL" id="BARS01003217">
    <property type="protein sequence ID" value="GAF79407.1"/>
    <property type="molecule type" value="Genomic_DNA"/>
</dbReference>
<feature type="non-terminal residue" evidence="1">
    <location>
        <position position="280"/>
    </location>
</feature>
<dbReference type="AlphaFoldDB" id="X0STZ6"/>
<sequence length="280" mass="31196">MTSQDKAKQIERLKANIVNADDPDGIDVELVDRLMVRDSFACIRGLFDPVQIGNVYESIKSGFSAAKDNPAIGEKPGAVMKNFQKISIGGAGMHWDYRPRFMRVLYNPLWEPDVYGMHETFRRLAAVRNRLQGKPVGYAIDVVEDNLWTAARMQHYPAGGGNISRHRDVVISTVTGDAGVKKFHQILLLLTTKGKHFSEGGAFIELEGETIEFEEEFGAGDVLLYDGRTMHGVRDIDPHVVPNLNTLDGRLVAMVSLYKDMSRDATVYDGYEDCDIDAEA</sequence>
<dbReference type="SUPFAM" id="SSF51197">
    <property type="entry name" value="Clavaminate synthase-like"/>
    <property type="match status" value="1"/>
</dbReference>
<reference evidence="1" key="1">
    <citation type="journal article" date="2014" name="Front. Microbiol.">
        <title>High frequency of phylogenetically diverse reductive dehalogenase-homologous genes in deep subseafloor sedimentary metagenomes.</title>
        <authorList>
            <person name="Kawai M."/>
            <person name="Futagami T."/>
            <person name="Toyoda A."/>
            <person name="Takaki Y."/>
            <person name="Nishi S."/>
            <person name="Hori S."/>
            <person name="Arai W."/>
            <person name="Tsubouchi T."/>
            <person name="Morono Y."/>
            <person name="Uchiyama I."/>
            <person name="Ito T."/>
            <person name="Fujiyama A."/>
            <person name="Inagaki F."/>
            <person name="Takami H."/>
        </authorList>
    </citation>
    <scope>NUCLEOTIDE SEQUENCE</scope>
    <source>
        <strain evidence="1">Expedition CK06-06</strain>
    </source>
</reference>
<evidence type="ECO:0008006" key="2">
    <source>
        <dbReference type="Google" id="ProtNLM"/>
    </source>
</evidence>
<name>X0STZ6_9ZZZZ</name>
<evidence type="ECO:0000313" key="1">
    <source>
        <dbReference type="EMBL" id="GAF79407.1"/>
    </source>
</evidence>
<proteinExistence type="predicted"/>
<comment type="caution">
    <text evidence="1">The sequence shown here is derived from an EMBL/GenBank/DDBJ whole genome shotgun (WGS) entry which is preliminary data.</text>
</comment>
<gene>
    <name evidence="1" type="ORF">S01H1_06205</name>
</gene>
<protein>
    <recommendedName>
        <fullName evidence="2">Fe2OG dioxygenase domain-containing protein</fullName>
    </recommendedName>
</protein>
<organism evidence="1">
    <name type="scientific">marine sediment metagenome</name>
    <dbReference type="NCBI Taxonomy" id="412755"/>
    <lineage>
        <taxon>unclassified sequences</taxon>
        <taxon>metagenomes</taxon>
        <taxon>ecological metagenomes</taxon>
    </lineage>
</organism>
<accession>X0STZ6</accession>